<evidence type="ECO:0000313" key="1">
    <source>
        <dbReference type="EMBL" id="KAJ8112022.1"/>
    </source>
</evidence>
<evidence type="ECO:0000313" key="2">
    <source>
        <dbReference type="Proteomes" id="UP001153331"/>
    </source>
</evidence>
<keyword evidence="2" id="KW-1185">Reference proteome</keyword>
<gene>
    <name evidence="1" type="ORF">OPT61_g5516</name>
</gene>
<protein>
    <submittedName>
        <fullName evidence="1">Uncharacterized protein</fullName>
    </submittedName>
</protein>
<organism evidence="1 2">
    <name type="scientific">Boeremia exigua</name>
    <dbReference type="NCBI Taxonomy" id="749465"/>
    <lineage>
        <taxon>Eukaryota</taxon>
        <taxon>Fungi</taxon>
        <taxon>Dikarya</taxon>
        <taxon>Ascomycota</taxon>
        <taxon>Pezizomycotina</taxon>
        <taxon>Dothideomycetes</taxon>
        <taxon>Pleosporomycetidae</taxon>
        <taxon>Pleosporales</taxon>
        <taxon>Pleosporineae</taxon>
        <taxon>Didymellaceae</taxon>
        <taxon>Boeremia</taxon>
    </lineage>
</organism>
<accession>A0ACC2IA40</accession>
<comment type="caution">
    <text evidence="1">The sequence shown here is derived from an EMBL/GenBank/DDBJ whole genome shotgun (WGS) entry which is preliminary data.</text>
</comment>
<dbReference type="Proteomes" id="UP001153331">
    <property type="component" value="Unassembled WGS sequence"/>
</dbReference>
<proteinExistence type="predicted"/>
<sequence>MGFGMASQQAWCTAIPDLALKHDFVVHGALAIAALHASTISEAVEAKESYQDMAALELNMGLRRYRDELREISSDNVEALFAFSTAISLYATFQARNECRNLVNSEPLPPAQTSLIVSGAVQIICRTLRTMRGSQVILVPGWRKLQDGPLRSVVQRESWSNAIPVSSAHVAEEKRLMMLETMWSSPCRAYEDCFDTLRQAWQCLLQSFKIVWSLVDSVPATRSSCGPSFDWTSVFHFVFQSSLQFASLLEQQCIEAWVLVAHYGILFTEIGGRVWWLDDSAANLVATAAIVIGSNNWEWITWPAATAGIDLESLRFLALDRPKIRS</sequence>
<reference evidence="1" key="1">
    <citation type="submission" date="2022-11" db="EMBL/GenBank/DDBJ databases">
        <title>Genome Sequence of Boeremia exigua.</title>
        <authorList>
            <person name="Buettner E."/>
        </authorList>
    </citation>
    <scope>NUCLEOTIDE SEQUENCE</scope>
    <source>
        <strain evidence="1">CU02</strain>
    </source>
</reference>
<dbReference type="EMBL" id="JAPHNI010000357">
    <property type="protein sequence ID" value="KAJ8112022.1"/>
    <property type="molecule type" value="Genomic_DNA"/>
</dbReference>
<name>A0ACC2IA40_9PLEO</name>